<feature type="compositionally biased region" description="Basic and acidic residues" evidence="2">
    <location>
        <begin position="22"/>
        <end position="33"/>
    </location>
</feature>
<keyword evidence="5" id="KW-1185">Reference proteome</keyword>
<dbReference type="STRING" id="1220926.S2K4Z5"/>
<reference evidence="5" key="1">
    <citation type="submission" date="2013-05" db="EMBL/GenBank/DDBJ databases">
        <title>The Genome sequence of Mucor circinelloides f. circinelloides 1006PhL.</title>
        <authorList>
            <consortium name="The Broad Institute Genomics Platform"/>
            <person name="Cuomo C."/>
            <person name="Earl A."/>
            <person name="Findley K."/>
            <person name="Lee S.C."/>
            <person name="Walker B."/>
            <person name="Young S."/>
            <person name="Zeng Q."/>
            <person name="Gargeya S."/>
            <person name="Fitzgerald M."/>
            <person name="Haas B."/>
            <person name="Abouelleil A."/>
            <person name="Allen A.W."/>
            <person name="Alvarado L."/>
            <person name="Arachchi H.M."/>
            <person name="Berlin A.M."/>
            <person name="Chapman S.B."/>
            <person name="Gainer-Dewar J."/>
            <person name="Goldberg J."/>
            <person name="Griggs A."/>
            <person name="Gujja S."/>
            <person name="Hansen M."/>
            <person name="Howarth C."/>
            <person name="Imamovic A."/>
            <person name="Ireland A."/>
            <person name="Larimer J."/>
            <person name="McCowan C."/>
            <person name="Murphy C."/>
            <person name="Pearson M."/>
            <person name="Poon T.W."/>
            <person name="Priest M."/>
            <person name="Roberts A."/>
            <person name="Saif S."/>
            <person name="Shea T."/>
            <person name="Sisk P."/>
            <person name="Sykes S."/>
            <person name="Wortman J."/>
            <person name="Nusbaum C."/>
            <person name="Birren B."/>
        </authorList>
    </citation>
    <scope>NUCLEOTIDE SEQUENCE [LARGE SCALE GENOMIC DNA]</scope>
    <source>
        <strain evidence="5">1006PhL</strain>
    </source>
</reference>
<organism evidence="4 5">
    <name type="scientific">Mucor circinelloides f. circinelloides (strain 1006PhL)</name>
    <name type="common">Mucormycosis agent</name>
    <name type="synonym">Calyptromyces circinelloides</name>
    <dbReference type="NCBI Taxonomy" id="1220926"/>
    <lineage>
        <taxon>Eukaryota</taxon>
        <taxon>Fungi</taxon>
        <taxon>Fungi incertae sedis</taxon>
        <taxon>Mucoromycota</taxon>
        <taxon>Mucoromycotina</taxon>
        <taxon>Mucoromycetes</taxon>
        <taxon>Mucorales</taxon>
        <taxon>Mucorineae</taxon>
        <taxon>Mucoraceae</taxon>
        <taxon>Mucor</taxon>
    </lineage>
</organism>
<evidence type="ECO:0000256" key="2">
    <source>
        <dbReference type="SAM" id="MobiDB-lite"/>
    </source>
</evidence>
<dbReference type="AlphaFoldDB" id="S2K4Z5"/>
<gene>
    <name evidence="4" type="ORF">HMPREF1544_02774</name>
</gene>
<dbReference type="EMBL" id="KE123921">
    <property type="protein sequence ID" value="EPB90408.1"/>
    <property type="molecule type" value="Genomic_DNA"/>
</dbReference>
<dbReference type="eggNOG" id="ENOG502RAI8">
    <property type="taxonomic scope" value="Eukaryota"/>
</dbReference>
<dbReference type="Proteomes" id="UP000014254">
    <property type="component" value="Unassembled WGS sequence"/>
</dbReference>
<dbReference type="GO" id="GO:0003677">
    <property type="term" value="F:DNA binding"/>
    <property type="evidence" value="ECO:0007669"/>
    <property type="project" value="UniProtKB-KW"/>
</dbReference>
<dbReference type="OrthoDB" id="2286999at2759"/>
<accession>S2K4Z5</accession>
<evidence type="ECO:0000313" key="5">
    <source>
        <dbReference type="Proteomes" id="UP000014254"/>
    </source>
</evidence>
<feature type="domain" description="Cas12f1-like TNB" evidence="3">
    <location>
        <begin position="652"/>
        <end position="708"/>
    </location>
</feature>
<feature type="region of interest" description="Disordered" evidence="2">
    <location>
        <begin position="563"/>
        <end position="595"/>
    </location>
</feature>
<feature type="compositionally biased region" description="Basic residues" evidence="2">
    <location>
        <begin position="564"/>
        <end position="587"/>
    </location>
</feature>
<evidence type="ECO:0000256" key="1">
    <source>
        <dbReference type="ARBA" id="ARBA00023125"/>
    </source>
</evidence>
<feature type="region of interest" description="Disordered" evidence="2">
    <location>
        <begin position="18"/>
        <end position="84"/>
    </location>
</feature>
<dbReference type="VEuPathDB" id="FungiDB:HMPREF1544_02774"/>
<dbReference type="InterPro" id="IPR010095">
    <property type="entry name" value="Cas12f1-like_TNB"/>
</dbReference>
<evidence type="ECO:0000313" key="4">
    <source>
        <dbReference type="EMBL" id="EPB90408.1"/>
    </source>
</evidence>
<name>S2K4Z5_MUCC1</name>
<dbReference type="InParanoid" id="S2K4Z5"/>
<evidence type="ECO:0000259" key="3">
    <source>
        <dbReference type="Pfam" id="PF07282"/>
    </source>
</evidence>
<sequence>MPRIPIYPEVEKFIALKKRTKLKEVESDNKKENSTTQTPKRTSTKRKGSPALTTAKRNAKRGRQDNTLTASSSKNNCSSCQEEGHSSARCSQCKNYNPKLPERLQIRLGSHQRYTLSVPFETLCTDTLNKANALKKVKDISSFVREVLFKAQLFVNHFILQHPTKLTNDFFEQNFWYTISRVIRGSSDKVKPTLQAYKDTKKGRPAGQNLHVDQLASFFVNLSATTNGSLFVSENGLKNYGQSLSTACETVATTYNNYYIENFENIICNYFIYTLKTEYHDAKIGCIKNLVYNHVYDQVLTHSQPSSVSVDILALFDPDVASNLTSFLNPLILAVKNRMSTLPLTKESLNNEPFKILPVLRYILNKHDDIYKAQAAQKDKADSTKPPLPRRFSLFPNPSLHWRFIKADAQNLTGIFPEAKVLFARRVLPSSPEDNTCLELDDFSSEEVNKHFRPCTVDPGRRDPFVSYHGGTDIRRLSSIEYYNMGGSKYKQKLGIEKIETDILSPKTASVEQFVLYVAYMLQHMNTLFDFYGFDISKVKWLNYLSSQEVIEESVNILINGGKKYNKGKRKKTRANRKRRRKNRHSSTRALRERNPFTTVTRSKSKMPLVVFGDDGLKNKDHVKFRGLRHGVSNKIYKQLQARERIGELLLVDNINEFKTSKICNNCLKEDLENLKIGHDNEETKIHQVLKCKTCNVYWNRDVMALKNMLTIATSIWCENGRPQVFKRHTATSNVVVAAHSGESTT</sequence>
<feature type="compositionally biased region" description="Polar residues" evidence="2">
    <location>
        <begin position="65"/>
        <end position="81"/>
    </location>
</feature>
<protein>
    <recommendedName>
        <fullName evidence="3">Cas12f1-like TNB domain-containing protein</fullName>
    </recommendedName>
</protein>
<proteinExistence type="predicted"/>
<dbReference type="Pfam" id="PF07282">
    <property type="entry name" value="Cas12f1-like_TNB"/>
    <property type="match status" value="1"/>
</dbReference>
<keyword evidence="1" id="KW-0238">DNA-binding</keyword>